<dbReference type="EMBL" id="VJVV01000001">
    <property type="protein sequence ID" value="TRO83811.1"/>
    <property type="molecule type" value="Genomic_DNA"/>
</dbReference>
<evidence type="ECO:0000259" key="2">
    <source>
        <dbReference type="Pfam" id="PF19238"/>
    </source>
</evidence>
<dbReference type="RefSeq" id="WP_092052558.1">
    <property type="nucleotide sequence ID" value="NZ_FOJJ01000001.1"/>
</dbReference>
<dbReference type="Proteomes" id="UP000317155">
    <property type="component" value="Unassembled WGS sequence"/>
</dbReference>
<reference evidence="3 4" key="1">
    <citation type="submission" date="2019-07" db="EMBL/GenBank/DDBJ databases">
        <title>Insights of Desulfuromonas acetexigens electromicrobiology.</title>
        <authorList>
            <person name="Katuri K."/>
            <person name="Sapireddy V."/>
            <person name="Shaw D.R."/>
            <person name="Saikaly P."/>
        </authorList>
    </citation>
    <scope>NUCLEOTIDE SEQUENCE [LARGE SCALE GENOMIC DNA]</scope>
    <source>
        <strain evidence="3 4">2873</strain>
    </source>
</reference>
<feature type="domain" description="Putative radical SAM N-terminal" evidence="2">
    <location>
        <begin position="65"/>
        <end position="210"/>
    </location>
</feature>
<feature type="domain" description="DUF512" evidence="1">
    <location>
        <begin position="214"/>
        <end position="410"/>
    </location>
</feature>
<accession>A0A550JKR8</accession>
<protein>
    <submittedName>
        <fullName evidence="3">DUF512 domain-containing protein</fullName>
    </submittedName>
</protein>
<organism evidence="3 4">
    <name type="scientific">Trichloromonas acetexigens</name>
    <dbReference type="NCBI Taxonomy" id="38815"/>
    <lineage>
        <taxon>Bacteria</taxon>
        <taxon>Pseudomonadati</taxon>
        <taxon>Thermodesulfobacteriota</taxon>
        <taxon>Desulfuromonadia</taxon>
        <taxon>Desulfuromonadales</taxon>
        <taxon>Trichloromonadaceae</taxon>
        <taxon>Trichloromonas</taxon>
    </lineage>
</organism>
<keyword evidence="4" id="KW-1185">Reference proteome</keyword>
<dbReference type="InterPro" id="IPR036034">
    <property type="entry name" value="PDZ_sf"/>
</dbReference>
<gene>
    <name evidence="3" type="ORF">FL622_01105</name>
</gene>
<dbReference type="InterPro" id="IPR058240">
    <property type="entry name" value="rSAM_sf"/>
</dbReference>
<dbReference type="Pfam" id="PF04459">
    <property type="entry name" value="DUF512"/>
    <property type="match status" value="1"/>
</dbReference>
<dbReference type="AlphaFoldDB" id="A0A550JKR8"/>
<dbReference type="InterPro" id="IPR013785">
    <property type="entry name" value="Aldolase_TIM"/>
</dbReference>
<evidence type="ECO:0000313" key="3">
    <source>
        <dbReference type="EMBL" id="TRO83811.1"/>
    </source>
</evidence>
<evidence type="ECO:0000259" key="1">
    <source>
        <dbReference type="Pfam" id="PF04459"/>
    </source>
</evidence>
<dbReference type="OrthoDB" id="9774724at2"/>
<proteinExistence type="predicted"/>
<name>A0A550JKR8_9BACT</name>
<comment type="caution">
    <text evidence="3">The sequence shown here is derived from an EMBL/GenBank/DDBJ whole genome shotgun (WGS) entry which is preliminary data.</text>
</comment>
<dbReference type="Gene3D" id="3.20.20.70">
    <property type="entry name" value="Aldolase class I"/>
    <property type="match status" value="1"/>
</dbReference>
<dbReference type="Pfam" id="PF19238">
    <property type="entry name" value="Radical_SAM_2"/>
    <property type="match status" value="1"/>
</dbReference>
<evidence type="ECO:0000313" key="4">
    <source>
        <dbReference type="Proteomes" id="UP000317155"/>
    </source>
</evidence>
<dbReference type="SUPFAM" id="SSF50156">
    <property type="entry name" value="PDZ domain-like"/>
    <property type="match status" value="1"/>
</dbReference>
<dbReference type="SUPFAM" id="SSF102114">
    <property type="entry name" value="Radical SAM enzymes"/>
    <property type="match status" value="1"/>
</dbReference>
<sequence length="428" mass="47541">MLEILSVEPGSIAAELDMEAGDRLVSIAERPVVDLLDVALADQAEDLHIELLKVNGETWLLEFDKDADEPLGLNVSHPEPEECGNQCLFCFVHQLPRGMRKSLYVKDEDYRFSFLYGAYVTLTNVDEKDILRIIEQRLSPLYVSVHASDEELRRKLLGRQGPAILPLLRRLVEAGIKLHTQIVLCPGLNDGPALLQTLTDLYALGPNILSLAVVPVGLTGHRRNLPALRLPTVDEARRTLAMIHDFQQQCLYQGGSRFVFAADELYLRAEWPFPPIDDYEELGQLENGVGLIPLFREEAEQVLEGVDRLPPGPFSVLTGESAAAEVRRFASALEATTGTKIFVHAIRNEFFGGGVTVAGLVTGRDILQQLRGVELGQRLLVPEVMLRDGEDVFLDDLRLEELARELNLPTAKFDSSPWGLIEALEGQP</sequence>
<dbReference type="InterPro" id="IPR007549">
    <property type="entry name" value="DUF512"/>
</dbReference>
<dbReference type="InterPro" id="IPR045375">
    <property type="entry name" value="Put_radical_SAM-like_N"/>
</dbReference>